<dbReference type="Proteomes" id="UP000199448">
    <property type="component" value="Unassembled WGS sequence"/>
</dbReference>
<protein>
    <submittedName>
        <fullName evidence="8">Site-specific recombinase XerD</fullName>
    </submittedName>
</protein>
<evidence type="ECO:0000313" key="8">
    <source>
        <dbReference type="EMBL" id="SEE42196.1"/>
    </source>
</evidence>
<dbReference type="InterPro" id="IPR050090">
    <property type="entry name" value="Tyrosine_recombinase_XerCD"/>
</dbReference>
<keyword evidence="9" id="KW-1185">Reference proteome</keyword>
<feature type="domain" description="Tyr recombinase" evidence="6">
    <location>
        <begin position="218"/>
        <end position="405"/>
    </location>
</feature>
<dbReference type="InterPro" id="IPR025269">
    <property type="entry name" value="SAM-like_dom"/>
</dbReference>
<dbReference type="PANTHER" id="PTHR30349">
    <property type="entry name" value="PHAGE INTEGRASE-RELATED"/>
    <property type="match status" value="1"/>
</dbReference>
<feature type="domain" description="Core-binding (CB)" evidence="7">
    <location>
        <begin position="110"/>
        <end position="196"/>
    </location>
</feature>
<dbReference type="Pfam" id="PF13102">
    <property type="entry name" value="Phage_int_SAM_5"/>
    <property type="match status" value="1"/>
</dbReference>
<evidence type="ECO:0000256" key="4">
    <source>
        <dbReference type="ARBA" id="ARBA00023172"/>
    </source>
</evidence>
<dbReference type="GO" id="GO:0015074">
    <property type="term" value="P:DNA integration"/>
    <property type="evidence" value="ECO:0007669"/>
    <property type="project" value="UniProtKB-KW"/>
</dbReference>
<evidence type="ECO:0000256" key="5">
    <source>
        <dbReference type="PROSITE-ProRule" id="PRU01248"/>
    </source>
</evidence>
<dbReference type="Gene3D" id="1.10.150.130">
    <property type="match status" value="1"/>
</dbReference>
<keyword evidence="2" id="KW-0229">DNA integration</keyword>
<dbReference type="InterPro" id="IPR002104">
    <property type="entry name" value="Integrase_catalytic"/>
</dbReference>
<evidence type="ECO:0000256" key="3">
    <source>
        <dbReference type="ARBA" id="ARBA00023125"/>
    </source>
</evidence>
<reference evidence="8 9" key="1">
    <citation type="submission" date="2016-10" db="EMBL/GenBank/DDBJ databases">
        <authorList>
            <person name="de Groot N.N."/>
        </authorList>
    </citation>
    <scope>NUCLEOTIDE SEQUENCE [LARGE SCALE GENOMIC DNA]</scope>
    <source>
        <strain evidence="8 9">DSM 23553</strain>
    </source>
</reference>
<dbReference type="InterPro" id="IPR035386">
    <property type="entry name" value="Arm-DNA-bind_5"/>
</dbReference>
<evidence type="ECO:0000256" key="1">
    <source>
        <dbReference type="ARBA" id="ARBA00008857"/>
    </source>
</evidence>
<evidence type="ECO:0000259" key="7">
    <source>
        <dbReference type="PROSITE" id="PS51900"/>
    </source>
</evidence>
<accession>A0A1H5IPL5</accession>
<dbReference type="RefSeq" id="WP_093111370.1">
    <property type="nucleotide sequence ID" value="NZ_FNGG01000001.1"/>
</dbReference>
<gene>
    <name evidence="8" type="ORF">SAMN04488034_101491</name>
</gene>
<dbReference type="Pfam" id="PF17293">
    <property type="entry name" value="Arm-DNA-bind_5"/>
    <property type="match status" value="1"/>
</dbReference>
<dbReference type="GO" id="GO:0006310">
    <property type="term" value="P:DNA recombination"/>
    <property type="evidence" value="ECO:0007669"/>
    <property type="project" value="UniProtKB-KW"/>
</dbReference>
<keyword evidence="4" id="KW-0233">DNA recombination</keyword>
<sequence length="411" mass="48093">MANAKFILKEPKAKEETLIYMLFRYQYKRFKYSTGEKILPKFWNVDKQRVKETKQFREYPEFNARLNNFETAINTAFRKLLNDGIQPNNTILKKTFEAELSGNILQGNKLTLLEFIKNYIEESKAHKKEGTVKVYTTAYRYLKKYSAYLNKEIDFHSINLEFYNQYVSFLSLEHKLASNTVGKHIKTLKTFMNEATDRGYNTNLAFKKRKFKTLREESDSIYLTLDELEKFEKLDLSASPRLEKVRDLFLIGCYTGLRFSDFTQIKPENIITEKSIIQVRTQKTGERVSIPLHKTVKKILAKYDNHLPKAYTNQVMNRYLKDVASLAGLKETVETTITRGGKVEKTLSKKYDLVSTHTARRSFATNLYLADVPSISIMKITGHKSERSFLQYIRVTQEQNADKLVNHPFFN</sequence>
<dbReference type="Pfam" id="PF00589">
    <property type="entry name" value="Phage_integrase"/>
    <property type="match status" value="1"/>
</dbReference>
<evidence type="ECO:0000256" key="2">
    <source>
        <dbReference type="ARBA" id="ARBA00022908"/>
    </source>
</evidence>
<dbReference type="GO" id="GO:0003677">
    <property type="term" value="F:DNA binding"/>
    <property type="evidence" value="ECO:0007669"/>
    <property type="project" value="UniProtKB-UniRule"/>
</dbReference>
<dbReference type="InterPro" id="IPR010998">
    <property type="entry name" value="Integrase_recombinase_N"/>
</dbReference>
<name>A0A1H5IPL5_9FLAO</name>
<dbReference type="CDD" id="cd01185">
    <property type="entry name" value="INTN1_C_like"/>
    <property type="match status" value="1"/>
</dbReference>
<dbReference type="OrthoDB" id="1493636at2"/>
<dbReference type="InterPro" id="IPR044068">
    <property type="entry name" value="CB"/>
</dbReference>
<dbReference type="STRING" id="390640.SAMN04488034_101491"/>
<dbReference type="InterPro" id="IPR011010">
    <property type="entry name" value="DNA_brk_join_enz"/>
</dbReference>
<dbReference type="EMBL" id="FNUG01000001">
    <property type="protein sequence ID" value="SEE42196.1"/>
    <property type="molecule type" value="Genomic_DNA"/>
</dbReference>
<comment type="similarity">
    <text evidence="1">Belongs to the 'phage' integrase family.</text>
</comment>
<dbReference type="InterPro" id="IPR013762">
    <property type="entry name" value="Integrase-like_cat_sf"/>
</dbReference>
<proteinExistence type="inferred from homology"/>
<keyword evidence="3 5" id="KW-0238">DNA-binding</keyword>
<organism evidence="8 9">
    <name type="scientific">Salinimicrobium catena</name>
    <dbReference type="NCBI Taxonomy" id="390640"/>
    <lineage>
        <taxon>Bacteria</taxon>
        <taxon>Pseudomonadati</taxon>
        <taxon>Bacteroidota</taxon>
        <taxon>Flavobacteriia</taxon>
        <taxon>Flavobacteriales</taxon>
        <taxon>Flavobacteriaceae</taxon>
        <taxon>Salinimicrobium</taxon>
    </lineage>
</organism>
<dbReference type="PROSITE" id="PS51900">
    <property type="entry name" value="CB"/>
    <property type="match status" value="1"/>
</dbReference>
<dbReference type="SUPFAM" id="SSF56349">
    <property type="entry name" value="DNA breaking-rejoining enzymes"/>
    <property type="match status" value="1"/>
</dbReference>
<dbReference type="AlphaFoldDB" id="A0A1H5IPL5"/>
<evidence type="ECO:0000313" key="9">
    <source>
        <dbReference type="Proteomes" id="UP000199448"/>
    </source>
</evidence>
<dbReference type="PANTHER" id="PTHR30349:SF64">
    <property type="entry name" value="PROPHAGE INTEGRASE INTD-RELATED"/>
    <property type="match status" value="1"/>
</dbReference>
<evidence type="ECO:0000259" key="6">
    <source>
        <dbReference type="PROSITE" id="PS51898"/>
    </source>
</evidence>
<dbReference type="PROSITE" id="PS51898">
    <property type="entry name" value="TYR_RECOMBINASE"/>
    <property type="match status" value="1"/>
</dbReference>
<dbReference type="Gene3D" id="1.10.443.10">
    <property type="entry name" value="Intergrase catalytic core"/>
    <property type="match status" value="1"/>
</dbReference>